<evidence type="ECO:0000313" key="2">
    <source>
        <dbReference type="EMBL" id="CAL1676261.1"/>
    </source>
</evidence>
<keyword evidence="3" id="KW-1185">Reference proteome</keyword>
<evidence type="ECO:0000256" key="1">
    <source>
        <dbReference type="SAM" id="MobiDB-lite"/>
    </source>
</evidence>
<name>A0AAV2N843_9HYME</name>
<gene>
    <name evidence="2" type="ORF">LPLAT_LOCUS2486</name>
</gene>
<organism evidence="2 3">
    <name type="scientific">Lasius platythorax</name>
    <dbReference type="NCBI Taxonomy" id="488582"/>
    <lineage>
        <taxon>Eukaryota</taxon>
        <taxon>Metazoa</taxon>
        <taxon>Ecdysozoa</taxon>
        <taxon>Arthropoda</taxon>
        <taxon>Hexapoda</taxon>
        <taxon>Insecta</taxon>
        <taxon>Pterygota</taxon>
        <taxon>Neoptera</taxon>
        <taxon>Endopterygota</taxon>
        <taxon>Hymenoptera</taxon>
        <taxon>Apocrita</taxon>
        <taxon>Aculeata</taxon>
        <taxon>Formicoidea</taxon>
        <taxon>Formicidae</taxon>
        <taxon>Formicinae</taxon>
        <taxon>Lasius</taxon>
        <taxon>Lasius</taxon>
    </lineage>
</organism>
<feature type="region of interest" description="Disordered" evidence="1">
    <location>
        <begin position="1"/>
        <end position="53"/>
    </location>
</feature>
<feature type="compositionally biased region" description="Pro residues" evidence="1">
    <location>
        <begin position="41"/>
        <end position="51"/>
    </location>
</feature>
<reference evidence="2" key="1">
    <citation type="submission" date="2024-04" db="EMBL/GenBank/DDBJ databases">
        <authorList>
            <consortium name="Molecular Ecology Group"/>
        </authorList>
    </citation>
    <scope>NUCLEOTIDE SEQUENCE</scope>
</reference>
<dbReference type="Proteomes" id="UP001497644">
    <property type="component" value="Chromosome 11"/>
</dbReference>
<dbReference type="EMBL" id="OZ034834">
    <property type="protein sequence ID" value="CAL1676261.1"/>
    <property type="molecule type" value="Genomic_DNA"/>
</dbReference>
<proteinExistence type="predicted"/>
<dbReference type="AlphaFoldDB" id="A0AAV2N843"/>
<sequence length="91" mass="10006">MRKGPTGTHEEGGSVYRAKRAPTSTRRGRENALTAKDPNRRPLPLPPPPPRRSIAMQAASYRADACVSILLKDSSALRRFRLDSIGEHGTK</sequence>
<accession>A0AAV2N843</accession>
<evidence type="ECO:0000313" key="3">
    <source>
        <dbReference type="Proteomes" id="UP001497644"/>
    </source>
</evidence>
<protein>
    <submittedName>
        <fullName evidence="2">Uncharacterized protein</fullName>
    </submittedName>
</protein>